<dbReference type="Gene3D" id="1.20.1260.10">
    <property type="match status" value="1"/>
</dbReference>
<feature type="domain" description="Rubrerythrin diiron-binding" evidence="1">
    <location>
        <begin position="40"/>
        <end position="93"/>
    </location>
</feature>
<sequence>MLENFSEENVEHYRIEKVPDLKRSDYLVDMEYEPGLSYADILRLAAKREEKAFKLYNDFSEKTGNEAHKKLFQALSQEEAKHKLKLETMLDDYMAEMGD</sequence>
<proteinExistence type="predicted"/>
<dbReference type="InterPro" id="IPR012347">
    <property type="entry name" value="Ferritin-like"/>
</dbReference>
<dbReference type="GO" id="GO:0016491">
    <property type="term" value="F:oxidoreductase activity"/>
    <property type="evidence" value="ECO:0007669"/>
    <property type="project" value="InterPro"/>
</dbReference>
<dbReference type="AlphaFoldDB" id="X0YHG0"/>
<protein>
    <recommendedName>
        <fullName evidence="1">Rubrerythrin diiron-binding domain-containing protein</fullName>
    </recommendedName>
</protein>
<comment type="caution">
    <text evidence="2">The sequence shown here is derived from an EMBL/GenBank/DDBJ whole genome shotgun (WGS) entry which is preliminary data.</text>
</comment>
<dbReference type="SUPFAM" id="SSF47240">
    <property type="entry name" value="Ferritin-like"/>
    <property type="match status" value="1"/>
</dbReference>
<accession>X0YHG0</accession>
<dbReference type="InterPro" id="IPR009078">
    <property type="entry name" value="Ferritin-like_SF"/>
</dbReference>
<dbReference type="InterPro" id="IPR003251">
    <property type="entry name" value="Rr_diiron-bd_dom"/>
</dbReference>
<gene>
    <name evidence="2" type="ORF">S01H4_13471</name>
</gene>
<reference evidence="2" key="1">
    <citation type="journal article" date="2014" name="Front. Microbiol.">
        <title>High frequency of phylogenetically diverse reductive dehalogenase-homologous genes in deep subseafloor sedimentary metagenomes.</title>
        <authorList>
            <person name="Kawai M."/>
            <person name="Futagami T."/>
            <person name="Toyoda A."/>
            <person name="Takaki Y."/>
            <person name="Nishi S."/>
            <person name="Hori S."/>
            <person name="Arai W."/>
            <person name="Tsubouchi T."/>
            <person name="Morono Y."/>
            <person name="Uchiyama I."/>
            <person name="Ito T."/>
            <person name="Fujiyama A."/>
            <person name="Inagaki F."/>
            <person name="Takami H."/>
        </authorList>
    </citation>
    <scope>NUCLEOTIDE SEQUENCE</scope>
    <source>
        <strain evidence="2">Expedition CK06-06</strain>
    </source>
</reference>
<organism evidence="2">
    <name type="scientific">marine sediment metagenome</name>
    <dbReference type="NCBI Taxonomy" id="412755"/>
    <lineage>
        <taxon>unclassified sequences</taxon>
        <taxon>metagenomes</taxon>
        <taxon>ecological metagenomes</taxon>
    </lineage>
</organism>
<dbReference type="Pfam" id="PF02915">
    <property type="entry name" value="Rubrerythrin"/>
    <property type="match status" value="1"/>
</dbReference>
<evidence type="ECO:0000313" key="2">
    <source>
        <dbReference type="EMBL" id="GAG55350.1"/>
    </source>
</evidence>
<name>X0YHG0_9ZZZZ</name>
<dbReference type="EMBL" id="BART01005935">
    <property type="protein sequence ID" value="GAG55350.1"/>
    <property type="molecule type" value="Genomic_DNA"/>
</dbReference>
<evidence type="ECO:0000259" key="1">
    <source>
        <dbReference type="Pfam" id="PF02915"/>
    </source>
</evidence>
<dbReference type="GO" id="GO:0046872">
    <property type="term" value="F:metal ion binding"/>
    <property type="evidence" value="ECO:0007669"/>
    <property type="project" value="InterPro"/>
</dbReference>